<dbReference type="Proteomes" id="UP000789831">
    <property type="component" value="Unassembled WGS sequence"/>
</dbReference>
<proteinExistence type="predicted"/>
<dbReference type="EMBL" id="CAJVPL010002822">
    <property type="protein sequence ID" value="CAG8620480.1"/>
    <property type="molecule type" value="Genomic_DNA"/>
</dbReference>
<comment type="caution">
    <text evidence="1">The sequence shown here is derived from an EMBL/GenBank/DDBJ whole genome shotgun (WGS) entry which is preliminary data.</text>
</comment>
<keyword evidence="2" id="KW-1185">Reference proteome</keyword>
<organism evidence="1 2">
    <name type="scientific">Ambispora gerdemannii</name>
    <dbReference type="NCBI Taxonomy" id="144530"/>
    <lineage>
        <taxon>Eukaryota</taxon>
        <taxon>Fungi</taxon>
        <taxon>Fungi incertae sedis</taxon>
        <taxon>Mucoromycota</taxon>
        <taxon>Glomeromycotina</taxon>
        <taxon>Glomeromycetes</taxon>
        <taxon>Archaeosporales</taxon>
        <taxon>Ambisporaceae</taxon>
        <taxon>Ambispora</taxon>
    </lineage>
</organism>
<gene>
    <name evidence="1" type="ORF">AGERDE_LOCUS10041</name>
</gene>
<protein>
    <submittedName>
        <fullName evidence="1">4928_t:CDS:1</fullName>
    </submittedName>
</protein>
<dbReference type="AlphaFoldDB" id="A0A9N9GN00"/>
<accession>A0A9N9GN00</accession>
<dbReference type="OrthoDB" id="10553367at2759"/>
<evidence type="ECO:0000313" key="2">
    <source>
        <dbReference type="Proteomes" id="UP000789831"/>
    </source>
</evidence>
<sequence>MSYISHDNIQSCLLNTDNSKIEIVIKRSDCIHTISFPPRTVQRVVDTSNSKAPNYSLIYKASLTDASLPKPCKNPNCLLVNIQFVDYSKLFSVTWKEAGHDVKALFKKIEEEANEIISNSTGSNRHFVHYGLAQNNLCLDLDENEPAQKNNSDLSLDLDENDPVYGEYLNQARRFTNEGSVDTDLFQHFSTMDTGLFQPHYVANPTFDNDPAYEYLNQVCRFINEGSVDTNLFQHSG</sequence>
<reference evidence="1" key="1">
    <citation type="submission" date="2021-06" db="EMBL/GenBank/DDBJ databases">
        <authorList>
            <person name="Kallberg Y."/>
            <person name="Tangrot J."/>
            <person name="Rosling A."/>
        </authorList>
    </citation>
    <scope>NUCLEOTIDE SEQUENCE</scope>
    <source>
        <strain evidence="1">MT106</strain>
    </source>
</reference>
<evidence type="ECO:0000313" key="1">
    <source>
        <dbReference type="EMBL" id="CAG8620480.1"/>
    </source>
</evidence>
<name>A0A9N9GN00_9GLOM</name>